<dbReference type="eggNOG" id="ENOG502ZR52">
    <property type="taxonomic scope" value="Bacteria"/>
</dbReference>
<dbReference type="OrthoDB" id="2360495at2"/>
<accession>A0A0A5G299</accession>
<protein>
    <recommendedName>
        <fullName evidence="4">Zincin peptidase</fullName>
    </recommendedName>
</protein>
<feature type="transmembrane region" description="Helical" evidence="1">
    <location>
        <begin position="53"/>
        <end position="78"/>
    </location>
</feature>
<organism evidence="2 3">
    <name type="scientific">Pontibacillus litoralis JSM 072002</name>
    <dbReference type="NCBI Taxonomy" id="1385512"/>
    <lineage>
        <taxon>Bacteria</taxon>
        <taxon>Bacillati</taxon>
        <taxon>Bacillota</taxon>
        <taxon>Bacilli</taxon>
        <taxon>Bacillales</taxon>
        <taxon>Bacillaceae</taxon>
        <taxon>Pontibacillus</taxon>
    </lineage>
</organism>
<dbReference type="AlphaFoldDB" id="A0A0A5G299"/>
<sequence>MNLSCWKSFNINKEFGSNRLYLMSLLLGILSFILLYIPVSIYHQNHQLVDYGLIPLVITLFLLPMLHKLMHIVPLVFVNKRVRIRWKIKYWGGPTFTYMPYQPLSKKTSIFTALGPTLLLTIPGLISSFVFPSFHAYIVLLTSVNIAFSLSDFICVRQFLIAPKQCIIENGRDSYDILIRK</sequence>
<dbReference type="STRING" id="1385512.N784_09540"/>
<reference evidence="2 3" key="1">
    <citation type="submission" date="2013-08" db="EMBL/GenBank/DDBJ databases">
        <authorList>
            <person name="Huang J."/>
            <person name="Wang G."/>
        </authorList>
    </citation>
    <scope>NUCLEOTIDE SEQUENCE [LARGE SCALE GENOMIC DNA]</scope>
    <source>
        <strain evidence="2 3">JSM 072002</strain>
    </source>
</reference>
<evidence type="ECO:0008006" key="4">
    <source>
        <dbReference type="Google" id="ProtNLM"/>
    </source>
</evidence>
<name>A0A0A5G299_9BACI</name>
<dbReference type="EMBL" id="AVPG01000024">
    <property type="protein sequence ID" value="KGX85273.1"/>
    <property type="molecule type" value="Genomic_DNA"/>
</dbReference>
<evidence type="ECO:0000313" key="3">
    <source>
        <dbReference type="Proteomes" id="UP000030401"/>
    </source>
</evidence>
<keyword evidence="3" id="KW-1185">Reference proteome</keyword>
<feature type="transmembrane region" description="Helical" evidence="1">
    <location>
        <begin position="20"/>
        <end position="41"/>
    </location>
</feature>
<keyword evidence="1" id="KW-1133">Transmembrane helix</keyword>
<feature type="transmembrane region" description="Helical" evidence="1">
    <location>
        <begin position="109"/>
        <end position="130"/>
    </location>
</feature>
<evidence type="ECO:0000256" key="1">
    <source>
        <dbReference type="SAM" id="Phobius"/>
    </source>
</evidence>
<gene>
    <name evidence="2" type="ORF">N784_09540</name>
</gene>
<keyword evidence="1" id="KW-0812">Transmembrane</keyword>
<proteinExistence type="predicted"/>
<dbReference type="InterPro" id="IPR021683">
    <property type="entry name" value="DUF3267"/>
</dbReference>
<keyword evidence="1" id="KW-0472">Membrane</keyword>
<comment type="caution">
    <text evidence="2">The sequence shown here is derived from an EMBL/GenBank/DDBJ whole genome shotgun (WGS) entry which is preliminary data.</text>
</comment>
<dbReference type="Pfam" id="PF11667">
    <property type="entry name" value="DUF3267"/>
    <property type="match status" value="1"/>
</dbReference>
<dbReference type="Proteomes" id="UP000030401">
    <property type="component" value="Unassembled WGS sequence"/>
</dbReference>
<dbReference type="RefSeq" id="WP_036835625.1">
    <property type="nucleotide sequence ID" value="NZ_AVPG01000024.1"/>
</dbReference>
<evidence type="ECO:0000313" key="2">
    <source>
        <dbReference type="EMBL" id="KGX85273.1"/>
    </source>
</evidence>
<feature type="transmembrane region" description="Helical" evidence="1">
    <location>
        <begin position="136"/>
        <end position="155"/>
    </location>
</feature>